<dbReference type="PRINTS" id="PR00069">
    <property type="entry name" value="ALDKETRDTASE"/>
</dbReference>
<dbReference type="GO" id="GO:0016491">
    <property type="term" value="F:oxidoreductase activity"/>
    <property type="evidence" value="ECO:0007669"/>
    <property type="project" value="UniProtKB-KW"/>
</dbReference>
<keyword evidence="1" id="KW-0560">Oxidoreductase</keyword>
<dbReference type="AlphaFoldDB" id="A0A0D3KTD8"/>
<evidence type="ECO:0000313" key="4">
    <source>
        <dbReference type="EnsemblProtists" id="EOD39023"/>
    </source>
</evidence>
<protein>
    <recommendedName>
        <fullName evidence="3">NADP-dependent oxidoreductase domain-containing protein</fullName>
    </recommendedName>
</protein>
<evidence type="ECO:0000259" key="3">
    <source>
        <dbReference type="Pfam" id="PF00248"/>
    </source>
</evidence>
<dbReference type="RefSeq" id="XP_005769544.1">
    <property type="nucleotide sequence ID" value="XM_005769487.1"/>
</dbReference>
<keyword evidence="5" id="KW-1185">Reference proteome</keyword>
<sequence>MRIALTALLSPLVAAAAVVTSPVGARALGSLTISEAGLGTLNLALDKKENDEAAAGALQASVAAGCNFVDTAEAYGFGNSERLTAWAAARAGIKIGCGPGELHVATKFAPVPWRPNAESVVEACRASAERLGVEQIPLYQIHFPDLIQPLKAFGLERRKDEEYWEGLARCYEMGLAANVGVCNYGPTYVARVHAFLAARGIPLASNQINYSLMYRKSVEATLAKCAELSVPVISYFPLANGLLSGRYDADNLPKFPKSLTMKKYVVGGADGFPDGGYTPLLRELQRIAAARGKSVPQVSINYVVSKGAIPIPGARNAEMAAANMGAMGWRLSEAEVGALEAAADAIGFEFSSGGFRLE</sequence>
<feature type="domain" description="NADP-dependent oxidoreductase" evidence="3">
    <location>
        <begin position="37"/>
        <end position="342"/>
    </location>
</feature>
<dbReference type="InterPro" id="IPR050791">
    <property type="entry name" value="Aldo-Keto_reductase"/>
</dbReference>
<organism evidence="4 5">
    <name type="scientific">Emiliania huxleyi (strain CCMP1516)</name>
    <dbReference type="NCBI Taxonomy" id="280463"/>
    <lineage>
        <taxon>Eukaryota</taxon>
        <taxon>Haptista</taxon>
        <taxon>Haptophyta</taxon>
        <taxon>Prymnesiophyceae</taxon>
        <taxon>Isochrysidales</taxon>
        <taxon>Noelaerhabdaceae</taxon>
        <taxon>Emiliania</taxon>
    </lineage>
</organism>
<dbReference type="Gene3D" id="3.20.20.100">
    <property type="entry name" value="NADP-dependent oxidoreductase domain"/>
    <property type="match status" value="1"/>
</dbReference>
<evidence type="ECO:0000256" key="2">
    <source>
        <dbReference type="SAM" id="SignalP"/>
    </source>
</evidence>
<dbReference type="OMA" id="CISIHYA"/>
<accession>A0A0D3KTD8</accession>
<dbReference type="InterPro" id="IPR023210">
    <property type="entry name" value="NADP_OxRdtase_dom"/>
</dbReference>
<dbReference type="eggNOG" id="KOG1575">
    <property type="taxonomic scope" value="Eukaryota"/>
</dbReference>
<evidence type="ECO:0000256" key="1">
    <source>
        <dbReference type="ARBA" id="ARBA00023002"/>
    </source>
</evidence>
<reference evidence="4" key="2">
    <citation type="submission" date="2024-10" db="UniProtKB">
        <authorList>
            <consortium name="EnsemblProtists"/>
        </authorList>
    </citation>
    <scope>IDENTIFICATION</scope>
</reference>
<dbReference type="GO" id="GO:0005737">
    <property type="term" value="C:cytoplasm"/>
    <property type="evidence" value="ECO:0007669"/>
    <property type="project" value="TreeGrafter"/>
</dbReference>
<dbReference type="RefSeq" id="XP_005791452.1">
    <property type="nucleotide sequence ID" value="XM_005791395.1"/>
</dbReference>
<dbReference type="SUPFAM" id="SSF51430">
    <property type="entry name" value="NAD(P)-linked oxidoreductase"/>
    <property type="match status" value="1"/>
</dbReference>
<dbReference type="EnsemblProtists" id="EOD17115">
    <property type="protein sequence ID" value="EOD17115"/>
    <property type="gene ID" value="EMIHUDRAFT_445285"/>
</dbReference>
<dbReference type="HOGENOM" id="CLU_023205_2_3_1"/>
<dbReference type="KEGG" id="ehx:EMIHUDRAFT_445285"/>
<reference evidence="5" key="1">
    <citation type="journal article" date="2013" name="Nature">
        <title>Pan genome of the phytoplankton Emiliania underpins its global distribution.</title>
        <authorList>
            <person name="Read B.A."/>
            <person name="Kegel J."/>
            <person name="Klute M.J."/>
            <person name="Kuo A."/>
            <person name="Lefebvre S.C."/>
            <person name="Maumus F."/>
            <person name="Mayer C."/>
            <person name="Miller J."/>
            <person name="Monier A."/>
            <person name="Salamov A."/>
            <person name="Young J."/>
            <person name="Aguilar M."/>
            <person name="Claverie J.M."/>
            <person name="Frickenhaus S."/>
            <person name="Gonzalez K."/>
            <person name="Herman E.K."/>
            <person name="Lin Y.C."/>
            <person name="Napier J."/>
            <person name="Ogata H."/>
            <person name="Sarno A.F."/>
            <person name="Shmutz J."/>
            <person name="Schroeder D."/>
            <person name="de Vargas C."/>
            <person name="Verret F."/>
            <person name="von Dassow P."/>
            <person name="Valentin K."/>
            <person name="Van de Peer Y."/>
            <person name="Wheeler G."/>
            <person name="Dacks J.B."/>
            <person name="Delwiche C.F."/>
            <person name="Dyhrman S.T."/>
            <person name="Glockner G."/>
            <person name="John U."/>
            <person name="Richards T."/>
            <person name="Worden A.Z."/>
            <person name="Zhang X."/>
            <person name="Grigoriev I.V."/>
            <person name="Allen A.E."/>
            <person name="Bidle K."/>
            <person name="Borodovsky M."/>
            <person name="Bowler C."/>
            <person name="Brownlee C."/>
            <person name="Cock J.M."/>
            <person name="Elias M."/>
            <person name="Gladyshev V.N."/>
            <person name="Groth M."/>
            <person name="Guda C."/>
            <person name="Hadaegh A."/>
            <person name="Iglesias-Rodriguez M.D."/>
            <person name="Jenkins J."/>
            <person name="Jones B.M."/>
            <person name="Lawson T."/>
            <person name="Leese F."/>
            <person name="Lindquist E."/>
            <person name="Lobanov A."/>
            <person name="Lomsadze A."/>
            <person name="Malik S.B."/>
            <person name="Marsh M.E."/>
            <person name="Mackinder L."/>
            <person name="Mock T."/>
            <person name="Mueller-Roeber B."/>
            <person name="Pagarete A."/>
            <person name="Parker M."/>
            <person name="Probert I."/>
            <person name="Quesneville H."/>
            <person name="Raines C."/>
            <person name="Rensing S.A."/>
            <person name="Riano-Pachon D.M."/>
            <person name="Richier S."/>
            <person name="Rokitta S."/>
            <person name="Shiraiwa Y."/>
            <person name="Soanes D.M."/>
            <person name="van der Giezen M."/>
            <person name="Wahlund T.M."/>
            <person name="Williams B."/>
            <person name="Wilson W."/>
            <person name="Wolfe G."/>
            <person name="Wurch L.L."/>
        </authorList>
    </citation>
    <scope>NUCLEOTIDE SEQUENCE</scope>
</reference>
<dbReference type="InterPro" id="IPR036812">
    <property type="entry name" value="NAD(P)_OxRdtase_dom_sf"/>
</dbReference>
<dbReference type="Pfam" id="PF00248">
    <property type="entry name" value="Aldo_ket_red"/>
    <property type="match status" value="1"/>
</dbReference>
<evidence type="ECO:0000313" key="5">
    <source>
        <dbReference type="Proteomes" id="UP000013827"/>
    </source>
</evidence>
<dbReference type="PANTHER" id="PTHR43625">
    <property type="entry name" value="AFLATOXIN B1 ALDEHYDE REDUCTASE"/>
    <property type="match status" value="1"/>
</dbReference>
<dbReference type="STRING" id="2903.R1DUD6"/>
<feature type="chain" id="PRO_5044053690" description="NADP-dependent oxidoreductase domain-containing protein" evidence="2">
    <location>
        <begin position="16"/>
        <end position="358"/>
    </location>
</feature>
<dbReference type="InterPro" id="IPR020471">
    <property type="entry name" value="AKR"/>
</dbReference>
<dbReference type="GeneID" id="17284294"/>
<name>A0A0D3KTD8_EMIH1</name>
<dbReference type="EnsemblProtists" id="EOD39023">
    <property type="protein sequence ID" value="EOD39023"/>
    <property type="gene ID" value="EMIHUDRAFT_439942"/>
</dbReference>
<dbReference type="Proteomes" id="UP000013827">
    <property type="component" value="Unassembled WGS sequence"/>
</dbReference>
<keyword evidence="2" id="KW-0732">Signal</keyword>
<dbReference type="GeneID" id="17263263"/>
<dbReference type="PANTHER" id="PTHR43625:SF5">
    <property type="entry name" value="PYRIDOXAL REDUCTASE, CHLOROPLASTIC"/>
    <property type="match status" value="1"/>
</dbReference>
<dbReference type="PaxDb" id="2903-EOD17115"/>
<dbReference type="KEGG" id="ehx:EMIHUDRAFT_439942"/>
<feature type="signal peptide" evidence="2">
    <location>
        <begin position="1"/>
        <end position="15"/>
    </location>
</feature>
<proteinExistence type="predicted"/>